<dbReference type="PATRIC" id="fig|1307761.3.peg.630"/>
<dbReference type="STRING" id="1307761.L21SP2_0630"/>
<dbReference type="PANTHER" id="PTHR30482:SF10">
    <property type="entry name" value="HIGH-AFFINITY BRANCHED-CHAIN AMINO ACID TRANSPORT PROTEIN BRAE"/>
    <property type="match status" value="1"/>
</dbReference>
<dbReference type="CDD" id="cd06581">
    <property type="entry name" value="TM_PBP1_LivM_like"/>
    <property type="match status" value="1"/>
</dbReference>
<dbReference type="GO" id="GO:0005886">
    <property type="term" value="C:plasma membrane"/>
    <property type="evidence" value="ECO:0007669"/>
    <property type="project" value="UniProtKB-SubCell"/>
</dbReference>
<sequence length="347" mass="37649">MNTNTQNEAIQKSGKFSLGQKPILQFALLNFILLFVAVLPHLGIMRFSTMSIFAYTSIYTVVALGMNILLGFSGLISLGTAGFIGAGALGMGVFLQMGLPYGLAALLVLLIAGSLGALIGLFSLKVESIYLAIATLFIGEILRQVYTSVPIFGGEFISIGAIKLFGVIELNQIFQSHRSILYALIILVQFLVMVLMYNLVKSRTGRALMAMSRSEHAAQAMGINILKYRLTAFITATLYATGGGILYASYFQNAPTRAWTLNISLLIIAMVVVGGFKSIIGTFLGAVIIYGIPNLFLKDLLGDISYVFSGVLIILVILFYPRGFVFVGEDLRRLLRRGLKAGKREAK</sequence>
<feature type="transmembrane region" description="Helical" evidence="6">
    <location>
        <begin position="263"/>
        <end position="292"/>
    </location>
</feature>
<feature type="transmembrane region" description="Helical" evidence="6">
    <location>
        <begin position="151"/>
        <end position="168"/>
    </location>
</feature>
<feature type="transmembrane region" description="Helical" evidence="6">
    <location>
        <begin position="50"/>
        <end position="70"/>
    </location>
</feature>
<dbReference type="InterPro" id="IPR043428">
    <property type="entry name" value="LivM-like"/>
</dbReference>
<evidence type="ECO:0000256" key="1">
    <source>
        <dbReference type="ARBA" id="ARBA00004651"/>
    </source>
</evidence>
<protein>
    <submittedName>
        <fullName evidence="7">Branched-chain amino acid transport system permease protein LivM</fullName>
    </submittedName>
</protein>
<dbReference type="OrthoDB" id="9789927at2"/>
<dbReference type="Proteomes" id="UP000018680">
    <property type="component" value="Chromosome"/>
</dbReference>
<dbReference type="InterPro" id="IPR001851">
    <property type="entry name" value="ABC_transp_permease"/>
</dbReference>
<dbReference type="Pfam" id="PF02653">
    <property type="entry name" value="BPD_transp_2"/>
    <property type="match status" value="1"/>
</dbReference>
<evidence type="ECO:0000313" key="8">
    <source>
        <dbReference type="Proteomes" id="UP000018680"/>
    </source>
</evidence>
<feature type="transmembrane region" description="Helical" evidence="6">
    <location>
        <begin position="75"/>
        <end position="95"/>
    </location>
</feature>
<evidence type="ECO:0000256" key="5">
    <source>
        <dbReference type="ARBA" id="ARBA00023136"/>
    </source>
</evidence>
<evidence type="ECO:0000256" key="6">
    <source>
        <dbReference type="SAM" id="Phobius"/>
    </source>
</evidence>
<keyword evidence="5 6" id="KW-0472">Membrane</keyword>
<keyword evidence="2" id="KW-1003">Cell membrane</keyword>
<dbReference type="AlphaFoldDB" id="V5WEV0"/>
<evidence type="ECO:0000256" key="4">
    <source>
        <dbReference type="ARBA" id="ARBA00022989"/>
    </source>
</evidence>
<dbReference type="GO" id="GO:0015658">
    <property type="term" value="F:branched-chain amino acid transmembrane transporter activity"/>
    <property type="evidence" value="ECO:0007669"/>
    <property type="project" value="InterPro"/>
</dbReference>
<dbReference type="PANTHER" id="PTHR30482">
    <property type="entry name" value="HIGH-AFFINITY BRANCHED-CHAIN AMINO ACID TRANSPORT SYSTEM PERMEASE"/>
    <property type="match status" value="1"/>
</dbReference>
<organism evidence="7 8">
    <name type="scientific">Salinispira pacifica</name>
    <dbReference type="NCBI Taxonomy" id="1307761"/>
    <lineage>
        <taxon>Bacteria</taxon>
        <taxon>Pseudomonadati</taxon>
        <taxon>Spirochaetota</taxon>
        <taxon>Spirochaetia</taxon>
        <taxon>Spirochaetales</taxon>
        <taxon>Spirochaetaceae</taxon>
        <taxon>Salinispira</taxon>
    </lineage>
</organism>
<proteinExistence type="predicted"/>
<keyword evidence="4 6" id="KW-1133">Transmembrane helix</keyword>
<feature type="transmembrane region" description="Helical" evidence="6">
    <location>
        <begin position="304"/>
        <end position="327"/>
    </location>
</feature>
<dbReference type="RefSeq" id="WP_024266991.1">
    <property type="nucleotide sequence ID" value="NC_023035.1"/>
</dbReference>
<reference evidence="7 8" key="1">
    <citation type="journal article" date="2015" name="Stand. Genomic Sci.">
        <title>Complete genome sequence and description of Salinispira pacifica gen. nov., sp. nov., a novel spirochaete isolated form a hypersaline microbial mat.</title>
        <authorList>
            <person name="Ben Hania W."/>
            <person name="Joseph M."/>
            <person name="Schumann P."/>
            <person name="Bunk B."/>
            <person name="Fiebig A."/>
            <person name="Sproer C."/>
            <person name="Klenk H.P."/>
            <person name="Fardeau M.L."/>
            <person name="Spring S."/>
        </authorList>
    </citation>
    <scope>NUCLEOTIDE SEQUENCE [LARGE SCALE GENOMIC DNA]</scope>
    <source>
        <strain evidence="7 8">L21-RPul-D2</strain>
    </source>
</reference>
<feature type="transmembrane region" description="Helical" evidence="6">
    <location>
        <begin position="101"/>
        <end position="122"/>
    </location>
</feature>
<evidence type="ECO:0000256" key="2">
    <source>
        <dbReference type="ARBA" id="ARBA00022475"/>
    </source>
</evidence>
<dbReference type="eggNOG" id="COG4177">
    <property type="taxonomic scope" value="Bacteria"/>
</dbReference>
<dbReference type="KEGG" id="slr:L21SP2_0630"/>
<gene>
    <name evidence="7" type="ORF">L21SP2_0630</name>
</gene>
<feature type="transmembrane region" description="Helical" evidence="6">
    <location>
        <begin position="23"/>
        <end position="44"/>
    </location>
</feature>
<feature type="transmembrane region" description="Helical" evidence="6">
    <location>
        <begin position="180"/>
        <end position="200"/>
    </location>
</feature>
<dbReference type="HOGENOM" id="CLU_031365_2_2_12"/>
<evidence type="ECO:0000256" key="3">
    <source>
        <dbReference type="ARBA" id="ARBA00022692"/>
    </source>
</evidence>
<feature type="transmembrane region" description="Helical" evidence="6">
    <location>
        <begin position="230"/>
        <end position="251"/>
    </location>
</feature>
<accession>V5WEV0</accession>
<keyword evidence="3 6" id="KW-0812">Transmembrane</keyword>
<dbReference type="EMBL" id="CP006939">
    <property type="protein sequence ID" value="AHC14059.1"/>
    <property type="molecule type" value="Genomic_DNA"/>
</dbReference>
<keyword evidence="8" id="KW-1185">Reference proteome</keyword>
<evidence type="ECO:0000313" key="7">
    <source>
        <dbReference type="EMBL" id="AHC14059.1"/>
    </source>
</evidence>
<name>V5WEV0_9SPIO</name>
<comment type="subcellular location">
    <subcellularLocation>
        <location evidence="1">Cell membrane</location>
        <topology evidence="1">Multi-pass membrane protein</topology>
    </subcellularLocation>
</comment>